<dbReference type="CDD" id="cd00387">
    <property type="entry name" value="Ribosomal_L7_L12"/>
    <property type="match status" value="1"/>
</dbReference>
<name>A0A1G2G7V8_9BACT</name>
<dbReference type="InterPro" id="IPR000206">
    <property type="entry name" value="Ribosomal_bL12"/>
</dbReference>
<evidence type="ECO:0000313" key="8">
    <source>
        <dbReference type="Proteomes" id="UP000176576"/>
    </source>
</evidence>
<evidence type="ECO:0000256" key="2">
    <source>
        <dbReference type="ARBA" id="ARBA00022980"/>
    </source>
</evidence>
<dbReference type="PANTHER" id="PTHR45987:SF4">
    <property type="entry name" value="LARGE RIBOSOMAL SUBUNIT PROTEIN BL12M"/>
    <property type="match status" value="1"/>
</dbReference>
<dbReference type="GO" id="GO:0022625">
    <property type="term" value="C:cytosolic large ribosomal subunit"/>
    <property type="evidence" value="ECO:0007669"/>
    <property type="project" value="TreeGrafter"/>
</dbReference>
<keyword evidence="2 4" id="KW-0689">Ribosomal protein</keyword>
<protein>
    <recommendedName>
        <fullName evidence="4">Large ribosomal subunit protein bL12</fullName>
    </recommendedName>
</protein>
<dbReference type="PANTHER" id="PTHR45987">
    <property type="entry name" value="39S RIBOSOMAL PROTEIN L12"/>
    <property type="match status" value="1"/>
</dbReference>
<comment type="caution">
    <text evidence="7">The sequence shown here is derived from an EMBL/GenBank/DDBJ whole genome shotgun (WGS) entry which is preliminary data.</text>
</comment>
<comment type="subunit">
    <text evidence="4">Homodimer. Part of the ribosomal stalk of the 50S ribosomal subunit. Forms a multimeric L10(L12)X complex, where L10 forms an elongated spine to which 2 to 4 L12 dimers bind in a sequential fashion. Binds GTP-bound translation factors.</text>
</comment>
<dbReference type="NCBIfam" id="TIGR00855">
    <property type="entry name" value="L12"/>
    <property type="match status" value="1"/>
</dbReference>
<evidence type="ECO:0000256" key="1">
    <source>
        <dbReference type="ARBA" id="ARBA00007197"/>
    </source>
</evidence>
<dbReference type="GO" id="GO:0006412">
    <property type="term" value="P:translation"/>
    <property type="evidence" value="ECO:0007669"/>
    <property type="project" value="UniProtKB-UniRule"/>
</dbReference>
<dbReference type="HAMAP" id="MF_00368">
    <property type="entry name" value="Ribosomal_bL12"/>
    <property type="match status" value="1"/>
</dbReference>
<comment type="similarity">
    <text evidence="1 4">Belongs to the bacterial ribosomal protein bL12 family.</text>
</comment>
<proteinExistence type="inferred from homology"/>
<dbReference type="InterPro" id="IPR036235">
    <property type="entry name" value="Ribosomal_bL12_oligo_N_sf"/>
</dbReference>
<evidence type="ECO:0000259" key="6">
    <source>
        <dbReference type="Pfam" id="PF16320"/>
    </source>
</evidence>
<reference evidence="7 8" key="1">
    <citation type="journal article" date="2016" name="Nat. Commun.">
        <title>Thousands of microbial genomes shed light on interconnected biogeochemical processes in an aquifer system.</title>
        <authorList>
            <person name="Anantharaman K."/>
            <person name="Brown C.T."/>
            <person name="Hug L.A."/>
            <person name="Sharon I."/>
            <person name="Castelle C.J."/>
            <person name="Probst A.J."/>
            <person name="Thomas B.C."/>
            <person name="Singh A."/>
            <person name="Wilkins M.J."/>
            <person name="Karaoz U."/>
            <person name="Brodie E.L."/>
            <person name="Williams K.H."/>
            <person name="Hubbard S.S."/>
            <person name="Banfield J.F."/>
        </authorList>
    </citation>
    <scope>NUCLEOTIDE SEQUENCE [LARGE SCALE GENOMIC DNA]</scope>
</reference>
<dbReference type="GO" id="GO:0003735">
    <property type="term" value="F:structural constituent of ribosome"/>
    <property type="evidence" value="ECO:0007669"/>
    <property type="project" value="InterPro"/>
</dbReference>
<dbReference type="GO" id="GO:0003729">
    <property type="term" value="F:mRNA binding"/>
    <property type="evidence" value="ECO:0007669"/>
    <property type="project" value="TreeGrafter"/>
</dbReference>
<dbReference type="Gene3D" id="3.30.1390.10">
    <property type="match status" value="1"/>
</dbReference>
<dbReference type="InterPro" id="IPR013823">
    <property type="entry name" value="Ribosomal_bL12_C"/>
</dbReference>
<evidence type="ECO:0000256" key="3">
    <source>
        <dbReference type="ARBA" id="ARBA00023274"/>
    </source>
</evidence>
<dbReference type="InterPro" id="IPR014719">
    <property type="entry name" value="Ribosomal_bL12_C/ClpS-like"/>
</dbReference>
<feature type="domain" description="Large ribosomal subunit protein bL12 C-terminal" evidence="5">
    <location>
        <begin position="72"/>
        <end position="138"/>
    </location>
</feature>
<comment type="function">
    <text evidence="4">Forms part of the ribosomal stalk which helps the ribosome interact with GTP-bound translation factors. Is thus essential for accurate translation.</text>
</comment>
<dbReference type="FunFam" id="3.30.1390.10:FF:000001">
    <property type="entry name" value="50S ribosomal protein L7/L12"/>
    <property type="match status" value="1"/>
</dbReference>
<keyword evidence="3 4" id="KW-0687">Ribonucleoprotein</keyword>
<evidence type="ECO:0000256" key="4">
    <source>
        <dbReference type="HAMAP-Rule" id="MF_00368"/>
    </source>
</evidence>
<evidence type="ECO:0000259" key="5">
    <source>
        <dbReference type="Pfam" id="PF00542"/>
    </source>
</evidence>
<dbReference type="STRING" id="1802117.A3J54_02700"/>
<dbReference type="Pfam" id="PF00542">
    <property type="entry name" value="Ribosomal_L12"/>
    <property type="match status" value="1"/>
</dbReference>
<dbReference type="Proteomes" id="UP000176576">
    <property type="component" value="Unassembled WGS sequence"/>
</dbReference>
<organism evidence="7 8">
    <name type="scientific">Candidatus Ryanbacteria bacterium RIFCSPHIGHO2_02_FULL_45_13b</name>
    <dbReference type="NCBI Taxonomy" id="1802117"/>
    <lineage>
        <taxon>Bacteria</taxon>
        <taxon>Candidatus Ryaniibacteriota</taxon>
    </lineage>
</organism>
<feature type="domain" description="Large ribosomal subunit protein bL12 oligomerization" evidence="6">
    <location>
        <begin position="16"/>
        <end position="59"/>
    </location>
</feature>
<dbReference type="InterPro" id="IPR008932">
    <property type="entry name" value="Ribosomal_bL12_oligo"/>
</dbReference>
<dbReference type="SUPFAM" id="SSF48300">
    <property type="entry name" value="Ribosomal protein L7/12, oligomerisation (N-terminal) domain"/>
    <property type="match status" value="1"/>
</dbReference>
<gene>
    <name evidence="4" type="primary">rplL</name>
    <name evidence="7" type="ORF">A3J54_02700</name>
</gene>
<dbReference type="Pfam" id="PF16320">
    <property type="entry name" value="Ribosomal_L12_N"/>
    <property type="match status" value="1"/>
</dbReference>
<dbReference type="EMBL" id="MHNN01000012">
    <property type="protein sequence ID" value="OGZ46296.1"/>
    <property type="molecule type" value="Genomic_DNA"/>
</dbReference>
<sequence>MSEETKKEVTVPEKFKSLVSEIEKMSVLDLSELVKVLEEKFGVSSAMPMMAASVVAAGGDNEEGSTAAKSTFNVELKSTGEQKIQVIKVLREATGFGLKEAKDLADAAPKVVKENASKEEAEELKGKLEAVGATVELK</sequence>
<dbReference type="AlphaFoldDB" id="A0A1G2G7V8"/>
<dbReference type="Gene3D" id="1.20.5.710">
    <property type="entry name" value="Single helix bin"/>
    <property type="match status" value="1"/>
</dbReference>
<dbReference type="SUPFAM" id="SSF54736">
    <property type="entry name" value="ClpS-like"/>
    <property type="match status" value="1"/>
</dbReference>
<accession>A0A1G2G7V8</accession>
<evidence type="ECO:0000313" key="7">
    <source>
        <dbReference type="EMBL" id="OGZ46296.1"/>
    </source>
</evidence>